<evidence type="ECO:0000256" key="5">
    <source>
        <dbReference type="ARBA" id="ARBA00023136"/>
    </source>
</evidence>
<evidence type="ECO:0000256" key="2">
    <source>
        <dbReference type="ARBA" id="ARBA00022475"/>
    </source>
</evidence>
<organism evidence="8 9">
    <name type="scientific">Aureispira anguillae</name>
    <dbReference type="NCBI Taxonomy" id="2864201"/>
    <lineage>
        <taxon>Bacteria</taxon>
        <taxon>Pseudomonadati</taxon>
        <taxon>Bacteroidota</taxon>
        <taxon>Saprospiria</taxon>
        <taxon>Saprospirales</taxon>
        <taxon>Saprospiraceae</taxon>
        <taxon>Aureispira</taxon>
    </lineage>
</organism>
<feature type="transmembrane region" description="Helical" evidence="6">
    <location>
        <begin position="137"/>
        <end position="157"/>
    </location>
</feature>
<evidence type="ECO:0000313" key="8">
    <source>
        <dbReference type="EMBL" id="BDS10238.1"/>
    </source>
</evidence>
<dbReference type="InterPro" id="IPR032816">
    <property type="entry name" value="VTT_dom"/>
</dbReference>
<evidence type="ECO:0000256" key="1">
    <source>
        <dbReference type="ARBA" id="ARBA00004651"/>
    </source>
</evidence>
<reference evidence="8" key="1">
    <citation type="submission" date="2022-09" db="EMBL/GenBank/DDBJ databases">
        <title>Aureispira anguillicida sp. nov., isolated from Leptocephalus of Japanese eel Anguilla japonica.</title>
        <authorList>
            <person name="Yuasa K."/>
            <person name="Mekata T."/>
            <person name="Ikunari K."/>
        </authorList>
    </citation>
    <scope>NUCLEOTIDE SEQUENCE</scope>
    <source>
        <strain evidence="8">EL160426</strain>
    </source>
</reference>
<dbReference type="PANTHER" id="PTHR12677">
    <property type="entry name" value="GOLGI APPARATUS MEMBRANE PROTEIN TVP38-RELATED"/>
    <property type="match status" value="1"/>
</dbReference>
<keyword evidence="5 6" id="KW-0472">Membrane</keyword>
<protein>
    <recommendedName>
        <fullName evidence="6">TVP38/TMEM64 family membrane protein</fullName>
    </recommendedName>
</protein>
<feature type="domain" description="VTT" evidence="7">
    <location>
        <begin position="67"/>
        <end position="186"/>
    </location>
</feature>
<keyword evidence="2 6" id="KW-1003">Cell membrane</keyword>
<evidence type="ECO:0000313" key="9">
    <source>
        <dbReference type="Proteomes" id="UP001060919"/>
    </source>
</evidence>
<dbReference type="PANTHER" id="PTHR12677:SF59">
    <property type="entry name" value="GOLGI APPARATUS MEMBRANE PROTEIN TVP38-RELATED"/>
    <property type="match status" value="1"/>
</dbReference>
<name>A0A915YBW4_9BACT</name>
<dbReference type="Pfam" id="PF09335">
    <property type="entry name" value="VTT_dom"/>
    <property type="match status" value="1"/>
</dbReference>
<evidence type="ECO:0000256" key="6">
    <source>
        <dbReference type="RuleBase" id="RU366058"/>
    </source>
</evidence>
<accession>A0A915YBW4</accession>
<keyword evidence="3 6" id="KW-0812">Transmembrane</keyword>
<evidence type="ECO:0000256" key="3">
    <source>
        <dbReference type="ARBA" id="ARBA00022692"/>
    </source>
</evidence>
<evidence type="ECO:0000256" key="4">
    <source>
        <dbReference type="ARBA" id="ARBA00022989"/>
    </source>
</evidence>
<feature type="transmembrane region" description="Helical" evidence="6">
    <location>
        <begin position="50"/>
        <end position="77"/>
    </location>
</feature>
<keyword evidence="9" id="KW-1185">Reference proteome</keyword>
<dbReference type="AlphaFoldDB" id="A0A915YBW4"/>
<dbReference type="RefSeq" id="WP_264791566.1">
    <property type="nucleotide sequence ID" value="NZ_AP026867.1"/>
</dbReference>
<feature type="transmembrane region" description="Helical" evidence="6">
    <location>
        <begin position="164"/>
        <end position="185"/>
    </location>
</feature>
<feature type="transmembrane region" description="Helical" evidence="6">
    <location>
        <begin position="84"/>
        <end position="106"/>
    </location>
</feature>
<sequence>MSATPLQNIKKTIHYIWVSSVLVSLGYMLLYPSAFSVEEVSAFLQEFDHWVWLVYILITFLRGILLFPSTPFVLAGAILFPEQLILVGIISILGILFSATLLFYFAEIIGFGDYLSQKYPHKIEKARIALNQPKGKWLVAAWAWFPFVPTDIICYVAGLVQMRYSIMITGIFLGESILISLYLYLGKDILSFL</sequence>
<comment type="subcellular location">
    <subcellularLocation>
        <location evidence="1 6">Cell membrane</location>
        <topology evidence="1 6">Multi-pass membrane protein</topology>
    </subcellularLocation>
</comment>
<evidence type="ECO:0000259" key="7">
    <source>
        <dbReference type="Pfam" id="PF09335"/>
    </source>
</evidence>
<dbReference type="InterPro" id="IPR015414">
    <property type="entry name" value="TMEM64"/>
</dbReference>
<feature type="transmembrane region" description="Helical" evidence="6">
    <location>
        <begin position="12"/>
        <end position="30"/>
    </location>
</feature>
<proteinExistence type="inferred from homology"/>
<comment type="similarity">
    <text evidence="6">Belongs to the TVP38/TMEM64 family.</text>
</comment>
<dbReference type="Proteomes" id="UP001060919">
    <property type="component" value="Chromosome"/>
</dbReference>
<dbReference type="EMBL" id="AP026867">
    <property type="protein sequence ID" value="BDS10238.1"/>
    <property type="molecule type" value="Genomic_DNA"/>
</dbReference>
<dbReference type="KEGG" id="aup:AsAng_0009460"/>
<keyword evidence="4 6" id="KW-1133">Transmembrane helix</keyword>
<dbReference type="GO" id="GO:0005886">
    <property type="term" value="C:plasma membrane"/>
    <property type="evidence" value="ECO:0007669"/>
    <property type="project" value="UniProtKB-SubCell"/>
</dbReference>
<gene>
    <name evidence="8" type="ORF">AsAng_0009460</name>
</gene>